<dbReference type="GO" id="GO:0045182">
    <property type="term" value="F:translation regulator activity"/>
    <property type="evidence" value="ECO:0007669"/>
    <property type="project" value="InterPro"/>
</dbReference>
<dbReference type="InterPro" id="IPR045223">
    <property type="entry name" value="RACK1-like"/>
</dbReference>
<dbReference type="PANTHER" id="PTHR19868">
    <property type="entry name" value="RECEPTOR FOR ACTIVATED PROTEIN KINASE C RACK1"/>
    <property type="match status" value="1"/>
</dbReference>
<dbReference type="GO" id="GO:0043022">
    <property type="term" value="F:ribosome binding"/>
    <property type="evidence" value="ECO:0007669"/>
    <property type="project" value="InterPro"/>
</dbReference>
<dbReference type="InterPro" id="IPR019775">
    <property type="entry name" value="WD40_repeat_CS"/>
</dbReference>
<proteinExistence type="inferred from homology"/>
<feature type="repeat" description="WD" evidence="5">
    <location>
        <begin position="151"/>
        <end position="187"/>
    </location>
</feature>
<dbReference type="PRINTS" id="PR00320">
    <property type="entry name" value="GPROTEINBRPT"/>
</dbReference>
<comment type="caution">
    <text evidence="6">The sequence shown here is derived from an EMBL/GenBank/DDBJ whole genome shotgun (WGS) entry which is preliminary data.</text>
</comment>
<organism evidence="6 7">
    <name type="scientific">Thelohanellus kitauei</name>
    <name type="common">Myxosporean</name>
    <dbReference type="NCBI Taxonomy" id="669202"/>
    <lineage>
        <taxon>Eukaryota</taxon>
        <taxon>Metazoa</taxon>
        <taxon>Cnidaria</taxon>
        <taxon>Myxozoa</taxon>
        <taxon>Myxosporea</taxon>
        <taxon>Bivalvulida</taxon>
        <taxon>Platysporina</taxon>
        <taxon>Myxobolidae</taxon>
        <taxon>Thelohanellus</taxon>
    </lineage>
</organism>
<sequence>MEAERQDIYTGRQFGALSGHNDWVTKICVFPSNPNQIITSSRDKSVIIWELFANELVMSGKMKKSLIGHDHFVTDCSLSKDGGFLITSSWDRTLRLWDIQKGVTKRTFLGHTNDVMCVAFSSDNRQIISGSRDRTVRLWNTLAVQKYAFEKDGHQDCVSSVQAVPSKSSISILSAGHDGVVKNWELSPVICTKTYHGHSGAINSMSVSPNYTMLVSGGRDGAVNLWKLDNDRFVKRFEAGGPVSCVSFNPRFFFFAVGVGSSVQLYNIKSESMYQSIEPLDNDYTKAKPQVVTFSWSNDGTCLFVGYTDGRVRMFGFTKAYDTN</sequence>
<dbReference type="PROSITE" id="PS50082">
    <property type="entry name" value="WD_REPEATS_2"/>
    <property type="match status" value="5"/>
</dbReference>
<accession>A0A0C2MKQ2</accession>
<feature type="repeat" description="WD" evidence="5">
    <location>
        <begin position="17"/>
        <end position="59"/>
    </location>
</feature>
<feature type="repeat" description="WD" evidence="5">
    <location>
        <begin position="66"/>
        <end position="107"/>
    </location>
</feature>
<dbReference type="InterPro" id="IPR036322">
    <property type="entry name" value="WD40_repeat_dom_sf"/>
</dbReference>
<dbReference type="Proteomes" id="UP000031668">
    <property type="component" value="Unassembled WGS sequence"/>
</dbReference>
<gene>
    <name evidence="6" type="ORF">RF11_07064</name>
</gene>
<dbReference type="PROSITE" id="PS50294">
    <property type="entry name" value="WD_REPEATS_REGION"/>
    <property type="match status" value="4"/>
</dbReference>
<dbReference type="PROSITE" id="PS00678">
    <property type="entry name" value="WD_REPEATS_1"/>
    <property type="match status" value="2"/>
</dbReference>
<dbReference type="CDD" id="cd00200">
    <property type="entry name" value="WD40"/>
    <property type="match status" value="1"/>
</dbReference>
<dbReference type="EMBL" id="JWZT01005098">
    <property type="protein sequence ID" value="KII62146.1"/>
    <property type="molecule type" value="Genomic_DNA"/>
</dbReference>
<evidence type="ECO:0000256" key="3">
    <source>
        <dbReference type="ARBA" id="ARBA00022737"/>
    </source>
</evidence>
<keyword evidence="2 5" id="KW-0853">WD repeat</keyword>
<comment type="similarity">
    <text evidence="1">Belongs to the WD repeat G protein beta family. Ribosomal protein RACK1 subfamily.</text>
</comment>
<reference evidence="6 7" key="1">
    <citation type="journal article" date="2014" name="Genome Biol. Evol.">
        <title>The genome of the myxosporean Thelohanellus kitauei shows adaptations to nutrient acquisition within its fish host.</title>
        <authorList>
            <person name="Yang Y."/>
            <person name="Xiong J."/>
            <person name="Zhou Z."/>
            <person name="Huo F."/>
            <person name="Miao W."/>
            <person name="Ran C."/>
            <person name="Liu Y."/>
            <person name="Zhang J."/>
            <person name="Feng J."/>
            <person name="Wang M."/>
            <person name="Wang M."/>
            <person name="Wang L."/>
            <person name="Yao B."/>
        </authorList>
    </citation>
    <scope>NUCLEOTIDE SEQUENCE [LARGE SCALE GENOMIC DNA]</scope>
    <source>
        <strain evidence="6">Wuqing</strain>
    </source>
</reference>
<keyword evidence="7" id="KW-1185">Reference proteome</keyword>
<dbReference type="Gene3D" id="2.130.10.10">
    <property type="entry name" value="YVTN repeat-like/Quinoprotein amine dehydrogenase"/>
    <property type="match status" value="1"/>
</dbReference>
<dbReference type="OrthoDB" id="7875889at2759"/>
<dbReference type="Pfam" id="PF00400">
    <property type="entry name" value="WD40"/>
    <property type="match status" value="6"/>
</dbReference>
<name>A0A0C2MKQ2_THEKT</name>
<dbReference type="OMA" id="NCKLKIN"/>
<feature type="repeat" description="WD" evidence="5">
    <location>
        <begin position="108"/>
        <end position="140"/>
    </location>
</feature>
<dbReference type="AlphaFoldDB" id="A0A0C2MKQ2"/>
<dbReference type="InterPro" id="IPR015943">
    <property type="entry name" value="WD40/YVTN_repeat-like_dom_sf"/>
</dbReference>
<evidence type="ECO:0000256" key="5">
    <source>
        <dbReference type="PROSITE-ProRule" id="PRU00221"/>
    </source>
</evidence>
<evidence type="ECO:0000256" key="2">
    <source>
        <dbReference type="ARBA" id="ARBA00022574"/>
    </source>
</evidence>
<evidence type="ECO:0000256" key="1">
    <source>
        <dbReference type="ARBA" id="ARBA00007253"/>
    </source>
</evidence>
<dbReference type="FunFam" id="2.130.10.10:FF:000615">
    <property type="entry name" value="Receptor for activated C kinase 1"/>
    <property type="match status" value="1"/>
</dbReference>
<keyword evidence="3" id="KW-0677">Repeat</keyword>
<dbReference type="SMART" id="SM00320">
    <property type="entry name" value="WD40"/>
    <property type="match status" value="7"/>
</dbReference>
<dbReference type="SUPFAM" id="SSF50978">
    <property type="entry name" value="WD40 repeat-like"/>
    <property type="match status" value="1"/>
</dbReference>
<evidence type="ECO:0000313" key="7">
    <source>
        <dbReference type="Proteomes" id="UP000031668"/>
    </source>
</evidence>
<evidence type="ECO:0000313" key="6">
    <source>
        <dbReference type="EMBL" id="KII62146.1"/>
    </source>
</evidence>
<protein>
    <recommendedName>
        <fullName evidence="4">Small ribosomal subunit protein RACK1</fullName>
    </recommendedName>
</protein>
<feature type="repeat" description="WD" evidence="5">
    <location>
        <begin position="195"/>
        <end position="236"/>
    </location>
</feature>
<dbReference type="InterPro" id="IPR001680">
    <property type="entry name" value="WD40_rpt"/>
</dbReference>
<dbReference type="InterPro" id="IPR020472">
    <property type="entry name" value="WD40_PAC1"/>
</dbReference>
<evidence type="ECO:0000256" key="4">
    <source>
        <dbReference type="ARBA" id="ARBA00035297"/>
    </source>
</evidence>